<comment type="caution">
    <text evidence="2">The sequence shown here is derived from an EMBL/GenBank/DDBJ whole genome shotgun (WGS) entry which is preliminary data.</text>
</comment>
<feature type="transmembrane region" description="Helical" evidence="1">
    <location>
        <begin position="122"/>
        <end position="149"/>
    </location>
</feature>
<keyword evidence="1" id="KW-1133">Transmembrane helix</keyword>
<proteinExistence type="predicted"/>
<organism evidence="2 3">
    <name type="scientific">Rhinolophus ferrumequinum</name>
    <name type="common">Greater horseshoe bat</name>
    <dbReference type="NCBI Taxonomy" id="59479"/>
    <lineage>
        <taxon>Eukaryota</taxon>
        <taxon>Metazoa</taxon>
        <taxon>Chordata</taxon>
        <taxon>Craniata</taxon>
        <taxon>Vertebrata</taxon>
        <taxon>Euteleostomi</taxon>
        <taxon>Mammalia</taxon>
        <taxon>Eutheria</taxon>
        <taxon>Laurasiatheria</taxon>
        <taxon>Chiroptera</taxon>
        <taxon>Yinpterochiroptera</taxon>
        <taxon>Rhinolophoidea</taxon>
        <taxon>Rhinolophidae</taxon>
        <taxon>Rhinolophinae</taxon>
        <taxon>Rhinolophus</taxon>
    </lineage>
</organism>
<keyword evidence="1" id="KW-0472">Membrane</keyword>
<reference evidence="2 3" key="1">
    <citation type="journal article" date="2020" name="Nature">
        <title>Six reference-quality genomes reveal evolution of bat adaptations.</title>
        <authorList>
            <person name="Jebb D."/>
            <person name="Huang Z."/>
            <person name="Pippel M."/>
            <person name="Hughes G.M."/>
            <person name="Lavrichenko K."/>
            <person name="Devanna P."/>
            <person name="Winkler S."/>
            <person name="Jermiin L.S."/>
            <person name="Skirmuntt E.C."/>
            <person name="Katzourakis A."/>
            <person name="Burkitt-Gray L."/>
            <person name="Ray D.A."/>
            <person name="Sullivan K.A.M."/>
            <person name="Roscito J.G."/>
            <person name="Kirilenko B.M."/>
            <person name="Davalos L.M."/>
            <person name="Corthals A.P."/>
            <person name="Power M.L."/>
            <person name="Jones G."/>
            <person name="Ransome R.D."/>
            <person name="Dechmann D.K.N."/>
            <person name="Locatelli A.G."/>
            <person name="Puechmaille S.J."/>
            <person name="Fedrigo O."/>
            <person name="Jarvis E.D."/>
            <person name="Hiller M."/>
            <person name="Vernes S.C."/>
            <person name="Myers E.W."/>
            <person name="Teeling E.C."/>
        </authorList>
    </citation>
    <scope>NUCLEOTIDE SEQUENCE [LARGE SCALE GENOMIC DNA]</scope>
    <source>
        <strain evidence="2">MRhiFer1</strain>
        <tissue evidence="2">Lung</tissue>
    </source>
</reference>
<sequence length="150" mass="17179">MGWRLLYEAKKVSRQLSLLLSIAGMVIIGLISLGQPWIHFHVPLTPPGDPAGPRNIPIDTIFFVQCRDISCLYEYDRNAYLLDFAWAFLLFASITSFCLFMMLLNIIFFSSSNLPMLDFSNVILSTLTGFFSYLNYMNFWSILAVQAVWT</sequence>
<gene>
    <name evidence="2" type="ORF">mRhiFer1_009135</name>
</gene>
<dbReference type="AlphaFoldDB" id="A0A7J7SIY2"/>
<feature type="transmembrane region" description="Helical" evidence="1">
    <location>
        <begin position="16"/>
        <end position="38"/>
    </location>
</feature>
<name>A0A7J7SIY2_RHIFE</name>
<accession>A0A7J7SIY2</accession>
<dbReference type="EMBL" id="JACAGC010000022">
    <property type="protein sequence ID" value="KAF6288402.1"/>
    <property type="molecule type" value="Genomic_DNA"/>
</dbReference>
<protein>
    <submittedName>
        <fullName evidence="2">Uncharacterized protein</fullName>
    </submittedName>
</protein>
<evidence type="ECO:0000313" key="3">
    <source>
        <dbReference type="Proteomes" id="UP000585614"/>
    </source>
</evidence>
<feature type="transmembrane region" description="Helical" evidence="1">
    <location>
        <begin position="84"/>
        <end position="110"/>
    </location>
</feature>
<evidence type="ECO:0000313" key="2">
    <source>
        <dbReference type="EMBL" id="KAF6288402.1"/>
    </source>
</evidence>
<keyword evidence="1" id="KW-0812">Transmembrane</keyword>
<evidence type="ECO:0000256" key="1">
    <source>
        <dbReference type="SAM" id="Phobius"/>
    </source>
</evidence>
<dbReference type="Proteomes" id="UP000585614">
    <property type="component" value="Unassembled WGS sequence"/>
</dbReference>